<comment type="cofactor">
    <cofactor evidence="1">
        <name>Fe(3+)</name>
        <dbReference type="ChEBI" id="CHEBI:29034"/>
    </cofactor>
</comment>
<feature type="domain" description="Rubredoxin-like" evidence="6">
    <location>
        <begin position="407"/>
        <end position="458"/>
    </location>
</feature>
<dbReference type="OrthoDB" id="9802447at2"/>
<dbReference type="STRING" id="313628.LNTAR_10566"/>
<dbReference type="PANTHER" id="PTHR47627:SF1">
    <property type="entry name" value="RUBREDOXIN-1-RELATED"/>
    <property type="match status" value="1"/>
</dbReference>
<evidence type="ECO:0000256" key="5">
    <source>
        <dbReference type="ARBA" id="ARBA00023004"/>
    </source>
</evidence>
<evidence type="ECO:0000259" key="6">
    <source>
        <dbReference type="PROSITE" id="PS50903"/>
    </source>
</evidence>
<evidence type="ECO:0000256" key="4">
    <source>
        <dbReference type="ARBA" id="ARBA00022982"/>
    </source>
</evidence>
<name>A6DIR6_9BACT</name>
<evidence type="ECO:0000256" key="2">
    <source>
        <dbReference type="ARBA" id="ARBA00022448"/>
    </source>
</evidence>
<protein>
    <submittedName>
        <fullName evidence="7">Rubredoxin</fullName>
    </submittedName>
</protein>
<gene>
    <name evidence="7" type="ORF">LNTAR_10566</name>
</gene>
<dbReference type="CDD" id="cd00730">
    <property type="entry name" value="rubredoxin"/>
    <property type="match status" value="1"/>
</dbReference>
<evidence type="ECO:0000256" key="3">
    <source>
        <dbReference type="ARBA" id="ARBA00022723"/>
    </source>
</evidence>
<comment type="caution">
    <text evidence="7">The sequence shown here is derived from an EMBL/GenBank/DDBJ whole genome shotgun (WGS) entry which is preliminary data.</text>
</comment>
<dbReference type="RefSeq" id="WP_007277795.1">
    <property type="nucleotide sequence ID" value="NZ_ABCK01000005.1"/>
</dbReference>
<dbReference type="InterPro" id="IPR024935">
    <property type="entry name" value="Rubredoxin_dom"/>
</dbReference>
<organism evidence="7 8">
    <name type="scientific">Lentisphaera araneosa HTCC2155</name>
    <dbReference type="NCBI Taxonomy" id="313628"/>
    <lineage>
        <taxon>Bacteria</taxon>
        <taxon>Pseudomonadati</taxon>
        <taxon>Lentisphaerota</taxon>
        <taxon>Lentisphaeria</taxon>
        <taxon>Lentisphaerales</taxon>
        <taxon>Lentisphaeraceae</taxon>
        <taxon>Lentisphaera</taxon>
    </lineage>
</organism>
<dbReference type="InterPro" id="IPR024934">
    <property type="entry name" value="Rubredoxin-like_dom"/>
</dbReference>
<reference evidence="7 8" key="1">
    <citation type="journal article" date="2010" name="J. Bacteriol.">
        <title>Genome sequence of Lentisphaera araneosa HTCC2155T, the type species of the order Lentisphaerales in the phylum Lentisphaerae.</title>
        <authorList>
            <person name="Thrash J.C."/>
            <person name="Cho J.C."/>
            <person name="Vergin K.L."/>
            <person name="Morris R.M."/>
            <person name="Giovannoni S.J."/>
        </authorList>
    </citation>
    <scope>NUCLEOTIDE SEQUENCE [LARGE SCALE GENOMIC DNA]</scope>
    <source>
        <strain evidence="7 8">HTCC2155</strain>
    </source>
</reference>
<dbReference type="InterPro" id="IPR050526">
    <property type="entry name" value="Rubredoxin_ET"/>
</dbReference>
<evidence type="ECO:0000256" key="1">
    <source>
        <dbReference type="ARBA" id="ARBA00001965"/>
    </source>
</evidence>
<dbReference type="GO" id="GO:0009055">
    <property type="term" value="F:electron transfer activity"/>
    <property type="evidence" value="ECO:0007669"/>
    <property type="project" value="TreeGrafter"/>
</dbReference>
<evidence type="ECO:0000313" key="7">
    <source>
        <dbReference type="EMBL" id="EDM28352.1"/>
    </source>
</evidence>
<dbReference type="GO" id="GO:0043448">
    <property type="term" value="P:alkane catabolic process"/>
    <property type="evidence" value="ECO:0007669"/>
    <property type="project" value="TreeGrafter"/>
</dbReference>
<keyword evidence="4" id="KW-0249">Electron transport</keyword>
<dbReference type="SUPFAM" id="SSF57802">
    <property type="entry name" value="Rubredoxin-like"/>
    <property type="match status" value="1"/>
</dbReference>
<keyword evidence="3" id="KW-0479">Metal-binding</keyword>
<evidence type="ECO:0000313" key="8">
    <source>
        <dbReference type="Proteomes" id="UP000004947"/>
    </source>
</evidence>
<dbReference type="Gene3D" id="2.20.28.10">
    <property type="match status" value="1"/>
</dbReference>
<proteinExistence type="predicted"/>
<dbReference type="eggNOG" id="COG1773">
    <property type="taxonomic scope" value="Bacteria"/>
</dbReference>
<sequence length="458" mass="51982">MNMKNLLTINAPGGMLTPNDLLKLVEPEGVDGFILGRRQNILIDYPGTPQELSRRVNVDPVPLVHPNIICSHASGGIDLEKNDWAYINEDYQTIFDSFTFKPTLSVSICSFQQSMFPLFSSKLNFIASNIEGLWHLVIMLNQERVLLPHLFKTTQVAPAVQAMQDFIANDQFITSHHLAELLEASLPLNENKSADLILPPLQNRDFEGFTPMKNGRLALNIFSNHKPWKKEFIRDFANLAKEHDLNRLYVTAGRSLLMKHISKKDLHSWEALLGRHNISIRHSEQDLAWIVPSHKSNSIKLKEQVIQELNHEGFACHGLNIAIDPRDSDCGAPIIINTSKNFMSLSCRVIYKPSFDYRHSGFKTAGKNLNFDELLTCLRDLQQQFHTRKIDSAGVRIQPISLEDNQPEQYQCPDCLSEYHKNAGDPQNGISPGTDFMDLPKSWVCNLCECSKLKFQPI</sequence>
<dbReference type="Pfam" id="PF00301">
    <property type="entry name" value="Rubredoxin"/>
    <property type="match status" value="1"/>
</dbReference>
<dbReference type="EMBL" id="ABCK01000005">
    <property type="protein sequence ID" value="EDM28352.1"/>
    <property type="molecule type" value="Genomic_DNA"/>
</dbReference>
<keyword evidence="5" id="KW-0408">Iron</keyword>
<accession>A6DIR6</accession>
<dbReference type="AlphaFoldDB" id="A6DIR6"/>
<dbReference type="Proteomes" id="UP000004947">
    <property type="component" value="Unassembled WGS sequence"/>
</dbReference>
<dbReference type="PROSITE" id="PS50903">
    <property type="entry name" value="RUBREDOXIN_LIKE"/>
    <property type="match status" value="1"/>
</dbReference>
<dbReference type="PANTHER" id="PTHR47627">
    <property type="entry name" value="RUBREDOXIN"/>
    <property type="match status" value="1"/>
</dbReference>
<keyword evidence="8" id="KW-1185">Reference proteome</keyword>
<dbReference type="GO" id="GO:0005506">
    <property type="term" value="F:iron ion binding"/>
    <property type="evidence" value="ECO:0007669"/>
    <property type="project" value="InterPro"/>
</dbReference>
<keyword evidence="2" id="KW-0813">Transport</keyword>